<dbReference type="VEuPathDB" id="FungiDB:RhiirFUN_015388"/>
<proteinExistence type="predicted"/>
<reference evidence="1 2" key="2">
    <citation type="submission" date="2017-10" db="EMBL/GenBank/DDBJ databases">
        <title>Genome analyses suggest a sexual origin of heterokaryosis in a supposedly ancient asexual fungus.</title>
        <authorList>
            <person name="Corradi N."/>
            <person name="Sedzielewska K."/>
            <person name="Noel J."/>
            <person name="Charron P."/>
            <person name="Farinelli L."/>
            <person name="Marton T."/>
            <person name="Kruger M."/>
            <person name="Pelin A."/>
            <person name="Brachmann A."/>
            <person name="Corradi N."/>
        </authorList>
    </citation>
    <scope>NUCLEOTIDE SEQUENCE [LARGE SCALE GENOMIC DNA]</scope>
    <source>
        <strain evidence="1 2">A1</strain>
    </source>
</reference>
<sequence>MAFANNEQSHNVLKRCGFKFVKLLKDALKKGDEMRDVYWFIKEREVEQIHNIL</sequence>
<dbReference type="Proteomes" id="UP000232688">
    <property type="component" value="Unassembled WGS sequence"/>
</dbReference>
<dbReference type="EMBL" id="LLXH01005541">
    <property type="protein sequence ID" value="PKC52565.1"/>
    <property type="molecule type" value="Genomic_DNA"/>
</dbReference>
<protein>
    <recommendedName>
        <fullName evidence="3">N-acetyltransferase domain-containing protein</fullName>
    </recommendedName>
</protein>
<evidence type="ECO:0000313" key="2">
    <source>
        <dbReference type="Proteomes" id="UP000232688"/>
    </source>
</evidence>
<evidence type="ECO:0008006" key="3">
    <source>
        <dbReference type="Google" id="ProtNLM"/>
    </source>
</evidence>
<organism evidence="1 2">
    <name type="scientific">Rhizophagus irregularis</name>
    <dbReference type="NCBI Taxonomy" id="588596"/>
    <lineage>
        <taxon>Eukaryota</taxon>
        <taxon>Fungi</taxon>
        <taxon>Fungi incertae sedis</taxon>
        <taxon>Mucoromycota</taxon>
        <taxon>Glomeromycotina</taxon>
        <taxon>Glomeromycetes</taxon>
        <taxon>Glomerales</taxon>
        <taxon>Glomeraceae</taxon>
        <taxon>Rhizophagus</taxon>
    </lineage>
</organism>
<gene>
    <name evidence="1" type="ORF">RhiirA1_430229</name>
</gene>
<dbReference type="InterPro" id="IPR016181">
    <property type="entry name" value="Acyl_CoA_acyltransferase"/>
</dbReference>
<accession>A0A2N0QND5</accession>
<dbReference type="AlphaFoldDB" id="A0A2N0QND5"/>
<comment type="caution">
    <text evidence="1">The sequence shown here is derived from an EMBL/GenBank/DDBJ whole genome shotgun (WGS) entry which is preliminary data.</text>
</comment>
<evidence type="ECO:0000313" key="1">
    <source>
        <dbReference type="EMBL" id="PKC52565.1"/>
    </source>
</evidence>
<dbReference type="SUPFAM" id="SSF55729">
    <property type="entry name" value="Acyl-CoA N-acyltransferases (Nat)"/>
    <property type="match status" value="1"/>
</dbReference>
<dbReference type="VEuPathDB" id="FungiDB:RhiirA1_430229"/>
<name>A0A2N0QND5_9GLOM</name>
<dbReference type="Gene3D" id="3.40.630.30">
    <property type="match status" value="1"/>
</dbReference>
<reference evidence="1 2" key="1">
    <citation type="submission" date="2017-10" db="EMBL/GenBank/DDBJ databases">
        <title>Extensive intraspecific genome diversity in a model arbuscular mycorrhizal fungus.</title>
        <authorList>
            <person name="Chen E.C.H."/>
            <person name="Morin E."/>
            <person name="Baudet D."/>
            <person name="Noel J."/>
            <person name="Ndikumana S."/>
            <person name="Charron P."/>
            <person name="St-Onge C."/>
            <person name="Giorgi J."/>
            <person name="Grigoriev I.V."/>
            <person name="Roux C."/>
            <person name="Martin F.M."/>
            <person name="Corradi N."/>
        </authorList>
    </citation>
    <scope>NUCLEOTIDE SEQUENCE [LARGE SCALE GENOMIC DNA]</scope>
    <source>
        <strain evidence="1 2">A1</strain>
    </source>
</reference>